<dbReference type="Proteomes" id="UP001152795">
    <property type="component" value="Unassembled WGS sequence"/>
</dbReference>
<gene>
    <name evidence="1" type="ORF">PACLA_8A078848</name>
</gene>
<sequence length="127" mass="14025">EERRPRHFGRGPFRVRKEFSHLTVEDVERSHMTHAQVTKKLVDFKKAGMDSMNDINSLCQPNEDDIPASHLSITVEESGITTIPAPILDAMFVRANNLLASPGSVIPKPGADDGSYIVQVLLITCTV</sequence>
<evidence type="ECO:0000313" key="1">
    <source>
        <dbReference type="EMBL" id="CAB4022498.1"/>
    </source>
</evidence>
<comment type="caution">
    <text evidence="1">The sequence shown here is derived from an EMBL/GenBank/DDBJ whole genome shotgun (WGS) entry which is preliminary data.</text>
</comment>
<proteinExistence type="predicted"/>
<feature type="non-terminal residue" evidence="1">
    <location>
        <position position="1"/>
    </location>
</feature>
<protein>
    <submittedName>
        <fullName evidence="1">Uncharacterized protein</fullName>
    </submittedName>
</protein>
<evidence type="ECO:0000313" key="2">
    <source>
        <dbReference type="Proteomes" id="UP001152795"/>
    </source>
</evidence>
<keyword evidence="2" id="KW-1185">Reference proteome</keyword>
<dbReference type="EMBL" id="CACRXK020012010">
    <property type="protein sequence ID" value="CAB4022498.1"/>
    <property type="molecule type" value="Genomic_DNA"/>
</dbReference>
<name>A0A7D9KXU6_PARCT</name>
<organism evidence="1 2">
    <name type="scientific">Paramuricea clavata</name>
    <name type="common">Red gorgonian</name>
    <name type="synonym">Violescent sea-whip</name>
    <dbReference type="NCBI Taxonomy" id="317549"/>
    <lineage>
        <taxon>Eukaryota</taxon>
        <taxon>Metazoa</taxon>
        <taxon>Cnidaria</taxon>
        <taxon>Anthozoa</taxon>
        <taxon>Octocorallia</taxon>
        <taxon>Malacalcyonacea</taxon>
        <taxon>Plexauridae</taxon>
        <taxon>Paramuricea</taxon>
    </lineage>
</organism>
<accession>A0A7D9KXU6</accession>
<reference evidence="1" key="1">
    <citation type="submission" date="2020-04" db="EMBL/GenBank/DDBJ databases">
        <authorList>
            <person name="Alioto T."/>
            <person name="Alioto T."/>
            <person name="Gomez Garrido J."/>
        </authorList>
    </citation>
    <scope>NUCLEOTIDE SEQUENCE</scope>
    <source>
        <strain evidence="1">A484AB</strain>
    </source>
</reference>
<dbReference type="AlphaFoldDB" id="A0A7D9KXU6"/>